<dbReference type="InterPro" id="IPR004046">
    <property type="entry name" value="GST_C"/>
</dbReference>
<accession>A0A2M6U8Q8</accession>
<feature type="domain" description="GST N-terminal" evidence="1">
    <location>
        <begin position="1"/>
        <end position="81"/>
    </location>
</feature>
<dbReference type="Proteomes" id="UP000228930">
    <property type="component" value="Unassembled WGS sequence"/>
</dbReference>
<evidence type="ECO:0000259" key="2">
    <source>
        <dbReference type="PROSITE" id="PS50405"/>
    </source>
</evidence>
<dbReference type="InterPro" id="IPR004045">
    <property type="entry name" value="Glutathione_S-Trfase_N"/>
</dbReference>
<proteinExistence type="predicted"/>
<evidence type="ECO:0000313" key="4">
    <source>
        <dbReference type="Proteomes" id="UP000228930"/>
    </source>
</evidence>
<dbReference type="CDD" id="cd03057">
    <property type="entry name" value="GST_N_Beta"/>
    <property type="match status" value="1"/>
</dbReference>
<gene>
    <name evidence="3" type="ORF">TSA1_09505</name>
</gene>
<keyword evidence="4" id="KW-1185">Reference proteome</keyword>
<dbReference type="PROSITE" id="PS50404">
    <property type="entry name" value="GST_NTER"/>
    <property type="match status" value="1"/>
</dbReference>
<dbReference type="SFLD" id="SFLDS00019">
    <property type="entry name" value="Glutathione_Transferase_(cytos"/>
    <property type="match status" value="1"/>
</dbReference>
<dbReference type="Pfam" id="PF00043">
    <property type="entry name" value="GST_C"/>
    <property type="match status" value="1"/>
</dbReference>
<dbReference type="GO" id="GO:0016740">
    <property type="term" value="F:transferase activity"/>
    <property type="evidence" value="ECO:0007669"/>
    <property type="project" value="UniProtKB-KW"/>
</dbReference>
<dbReference type="PANTHER" id="PTHR44051">
    <property type="entry name" value="GLUTATHIONE S-TRANSFERASE-RELATED"/>
    <property type="match status" value="1"/>
</dbReference>
<evidence type="ECO:0000259" key="1">
    <source>
        <dbReference type="PROSITE" id="PS50404"/>
    </source>
</evidence>
<dbReference type="AlphaFoldDB" id="A0A2M6U8Q8"/>
<dbReference type="SFLD" id="SFLDG01150">
    <property type="entry name" value="Main.1:_Beta-like"/>
    <property type="match status" value="1"/>
</dbReference>
<dbReference type="EMBL" id="LFJC01000003">
    <property type="protein sequence ID" value="PIT00972.1"/>
    <property type="molecule type" value="Genomic_DNA"/>
</dbReference>
<dbReference type="Pfam" id="PF13409">
    <property type="entry name" value="GST_N_2"/>
    <property type="match status" value="1"/>
</dbReference>
<comment type="caution">
    <text evidence="3">The sequence shown here is derived from an EMBL/GenBank/DDBJ whole genome shotgun (WGS) entry which is preliminary data.</text>
</comment>
<evidence type="ECO:0000313" key="3">
    <source>
        <dbReference type="EMBL" id="PIT00972.1"/>
    </source>
</evidence>
<dbReference type="PROSITE" id="PS50405">
    <property type="entry name" value="GST_CTER"/>
    <property type="match status" value="1"/>
</dbReference>
<dbReference type="CDD" id="cd03188">
    <property type="entry name" value="GST_C_Beta"/>
    <property type="match status" value="1"/>
</dbReference>
<dbReference type="InterPro" id="IPR036282">
    <property type="entry name" value="Glutathione-S-Trfase_C_sf"/>
</dbReference>
<dbReference type="NCBIfam" id="NF007831">
    <property type="entry name" value="PRK10542.1"/>
    <property type="match status" value="1"/>
</dbReference>
<dbReference type="InterPro" id="IPR036249">
    <property type="entry name" value="Thioredoxin-like_sf"/>
</dbReference>
<organism evidence="3 4">
    <name type="scientific">Bradyrhizobium nitroreducens</name>
    <dbReference type="NCBI Taxonomy" id="709803"/>
    <lineage>
        <taxon>Bacteria</taxon>
        <taxon>Pseudomonadati</taxon>
        <taxon>Pseudomonadota</taxon>
        <taxon>Alphaproteobacteria</taxon>
        <taxon>Hyphomicrobiales</taxon>
        <taxon>Nitrobacteraceae</taxon>
        <taxon>Bradyrhizobium</taxon>
    </lineage>
</organism>
<sequence>MKLYLAPHACSLAVDIVARELELPLALEWIDVRAKKLKDGSDYFKINPKGQVPTLGLEDGGLLTEGTVIVQCLADSRPGNRLLPSGTNIARYRVLEWLSFISSELHKGFTPLFRPTTPPAYRDIAIENLAKRFAWLNEELSTRPFLTGDDFTVADAYGYTIISWSRIHKLDLSPWPHLVAYIDRIESRPSVRAAREAEAEELRRRGS</sequence>
<feature type="domain" description="GST C-terminal" evidence="2">
    <location>
        <begin position="87"/>
        <end position="207"/>
    </location>
</feature>
<dbReference type="SUPFAM" id="SSF52833">
    <property type="entry name" value="Thioredoxin-like"/>
    <property type="match status" value="1"/>
</dbReference>
<dbReference type="PANTHER" id="PTHR44051:SF8">
    <property type="entry name" value="GLUTATHIONE S-TRANSFERASE GSTA"/>
    <property type="match status" value="1"/>
</dbReference>
<dbReference type="RefSeq" id="WP_100176184.1">
    <property type="nucleotide sequence ID" value="NZ_LFJC01000003.1"/>
</dbReference>
<keyword evidence="3" id="KW-0808">Transferase</keyword>
<name>A0A2M6U8Q8_9BRAD</name>
<reference evidence="3 4" key="1">
    <citation type="submission" date="2015-06" db="EMBL/GenBank/DDBJ databases">
        <title>Comparative genome analysis of nirS-carrying Bradyrhizobium sp. strains.</title>
        <authorList>
            <person name="Ishii S."/>
            <person name="Jang J."/>
            <person name="Nishizawa T."/>
            <person name="Senoo K."/>
        </authorList>
    </citation>
    <scope>NUCLEOTIDE SEQUENCE [LARGE SCALE GENOMIC DNA]</scope>
    <source>
        <strain evidence="3 4">TSA1</strain>
    </source>
</reference>
<dbReference type="Gene3D" id="3.40.30.10">
    <property type="entry name" value="Glutaredoxin"/>
    <property type="match status" value="1"/>
</dbReference>
<dbReference type="SUPFAM" id="SSF47616">
    <property type="entry name" value="GST C-terminal domain-like"/>
    <property type="match status" value="1"/>
</dbReference>
<dbReference type="SFLD" id="SFLDG00358">
    <property type="entry name" value="Main_(cytGST)"/>
    <property type="match status" value="1"/>
</dbReference>
<dbReference type="InterPro" id="IPR040079">
    <property type="entry name" value="Glutathione_S-Trfase"/>
</dbReference>
<protein>
    <submittedName>
        <fullName evidence="3">Glutathione S-transferase</fullName>
    </submittedName>
</protein>
<dbReference type="InterPro" id="IPR010987">
    <property type="entry name" value="Glutathione-S-Trfase_C-like"/>
</dbReference>
<dbReference type="Gene3D" id="1.20.1050.10">
    <property type="match status" value="1"/>
</dbReference>